<comment type="caution">
    <text evidence="3">The sequence shown here is derived from an EMBL/GenBank/DDBJ whole genome shotgun (WGS) entry which is preliminary data.</text>
</comment>
<reference evidence="3" key="1">
    <citation type="journal article" date="2020" name="mSystems">
        <title>Genome- and Community-Level Interaction Insights into Carbon Utilization and Element Cycling Functions of Hydrothermarchaeota in Hydrothermal Sediment.</title>
        <authorList>
            <person name="Zhou Z."/>
            <person name="Liu Y."/>
            <person name="Xu W."/>
            <person name="Pan J."/>
            <person name="Luo Z.H."/>
            <person name="Li M."/>
        </authorList>
    </citation>
    <scope>NUCLEOTIDE SEQUENCE [LARGE SCALE GENOMIC DNA]</scope>
    <source>
        <strain evidence="3">SpSt-508</strain>
    </source>
</reference>
<name>A0A7C4LJE4_9PLAN</name>
<feature type="domain" description="Glycosyl transferase family 1" evidence="1">
    <location>
        <begin position="196"/>
        <end position="352"/>
    </location>
</feature>
<keyword evidence="3" id="KW-0808">Transferase</keyword>
<dbReference type="PANTHER" id="PTHR12526">
    <property type="entry name" value="GLYCOSYLTRANSFERASE"/>
    <property type="match status" value="1"/>
</dbReference>
<dbReference type="PANTHER" id="PTHR12526:SF635">
    <property type="entry name" value="GLYCOSYL TRANSFERASE GROUP 1"/>
    <property type="match status" value="1"/>
</dbReference>
<evidence type="ECO:0000259" key="1">
    <source>
        <dbReference type="Pfam" id="PF00534"/>
    </source>
</evidence>
<dbReference type="Gene3D" id="3.40.50.2000">
    <property type="entry name" value="Glycogen Phosphorylase B"/>
    <property type="match status" value="2"/>
</dbReference>
<dbReference type="InterPro" id="IPR001296">
    <property type="entry name" value="Glyco_trans_1"/>
</dbReference>
<gene>
    <name evidence="3" type="ORF">ENS64_03160</name>
</gene>
<protein>
    <submittedName>
        <fullName evidence="3">Glycosyltransferase family 1 protein</fullName>
    </submittedName>
</protein>
<dbReference type="EMBL" id="DSVQ01000006">
    <property type="protein sequence ID" value="HGT38253.1"/>
    <property type="molecule type" value="Genomic_DNA"/>
</dbReference>
<dbReference type="GO" id="GO:0016757">
    <property type="term" value="F:glycosyltransferase activity"/>
    <property type="evidence" value="ECO:0007669"/>
    <property type="project" value="InterPro"/>
</dbReference>
<sequence length="398" mass="43842">MRVALVILHADPARGGAERYTVDLAAELARRGMTVSLISSSAAVQVPGVATVVLSSSRPTRTGRYWDFLAQLDRHLATHHHDVVHAALPVRTCHVYHPHAGLAAEALAEGHLKRSGLARWLSRWGNRFNARRNAFAAVERPLLNGGQPPIVISLSRYVERAVDRFYCLPENRRARLFNAVDLDRFDPAGMDAAAQQWRRSLGCHSHDILALMIAQDFARKGLRETLTALSLVDDPRLKLVVVGKPDPQPWRTLAHQFGVADRAIFAGPTRQPEVCYAAADVFVLPTHHDPCSLVVLEALAMGVPVITTQRNGAAEVMTDGQEGFVLSSPDDVSSLAEALRQLCDEGLRRRMADACLRLRPQLSYAAHVDRLLTIYDRAAAATGSRTFPRQEQRATQHA</sequence>
<feature type="domain" description="Glycosyltransferase subfamily 4-like N-terminal" evidence="2">
    <location>
        <begin position="15"/>
        <end position="184"/>
    </location>
</feature>
<dbReference type="SUPFAM" id="SSF53756">
    <property type="entry name" value="UDP-Glycosyltransferase/glycogen phosphorylase"/>
    <property type="match status" value="1"/>
</dbReference>
<evidence type="ECO:0000259" key="2">
    <source>
        <dbReference type="Pfam" id="PF13439"/>
    </source>
</evidence>
<dbReference type="AlphaFoldDB" id="A0A7C4LJE4"/>
<dbReference type="Pfam" id="PF13439">
    <property type="entry name" value="Glyco_transf_4"/>
    <property type="match status" value="1"/>
</dbReference>
<proteinExistence type="predicted"/>
<evidence type="ECO:0000313" key="3">
    <source>
        <dbReference type="EMBL" id="HGT38253.1"/>
    </source>
</evidence>
<dbReference type="Pfam" id="PF00534">
    <property type="entry name" value="Glycos_transf_1"/>
    <property type="match status" value="1"/>
</dbReference>
<dbReference type="CDD" id="cd03801">
    <property type="entry name" value="GT4_PimA-like"/>
    <property type="match status" value="1"/>
</dbReference>
<accession>A0A7C4LJE4</accession>
<dbReference type="InterPro" id="IPR028098">
    <property type="entry name" value="Glyco_trans_4-like_N"/>
</dbReference>
<organism evidence="3">
    <name type="scientific">Schlesneria paludicola</name>
    <dbReference type="NCBI Taxonomy" id="360056"/>
    <lineage>
        <taxon>Bacteria</taxon>
        <taxon>Pseudomonadati</taxon>
        <taxon>Planctomycetota</taxon>
        <taxon>Planctomycetia</taxon>
        <taxon>Planctomycetales</taxon>
        <taxon>Planctomycetaceae</taxon>
        <taxon>Schlesneria</taxon>
    </lineage>
</organism>